<evidence type="ECO:0000256" key="2">
    <source>
        <dbReference type="ARBA" id="ARBA00023125"/>
    </source>
</evidence>
<dbReference type="Pfam" id="PF12833">
    <property type="entry name" value="HTH_18"/>
    <property type="match status" value="1"/>
</dbReference>
<evidence type="ECO:0000313" key="6">
    <source>
        <dbReference type="Proteomes" id="UP001597180"/>
    </source>
</evidence>
<dbReference type="Proteomes" id="UP001597180">
    <property type="component" value="Unassembled WGS sequence"/>
</dbReference>
<dbReference type="InterPro" id="IPR018060">
    <property type="entry name" value="HTH_AraC"/>
</dbReference>
<gene>
    <name evidence="5" type="ORF">ACFQ4B_31205</name>
</gene>
<organism evidence="5 6">
    <name type="scientific">Paenibacillus vulneris</name>
    <dbReference type="NCBI Taxonomy" id="1133364"/>
    <lineage>
        <taxon>Bacteria</taxon>
        <taxon>Bacillati</taxon>
        <taxon>Bacillota</taxon>
        <taxon>Bacilli</taxon>
        <taxon>Bacillales</taxon>
        <taxon>Paenibacillaceae</taxon>
        <taxon>Paenibacillus</taxon>
    </lineage>
</organism>
<dbReference type="PANTHER" id="PTHR46796:SF13">
    <property type="entry name" value="HTH-TYPE TRANSCRIPTIONAL ACTIVATOR RHAS"/>
    <property type="match status" value="1"/>
</dbReference>
<dbReference type="SUPFAM" id="SSF46689">
    <property type="entry name" value="Homeodomain-like"/>
    <property type="match status" value="1"/>
</dbReference>
<name>A0ABW3UUU3_9BACL</name>
<dbReference type="InterPro" id="IPR009057">
    <property type="entry name" value="Homeodomain-like_sf"/>
</dbReference>
<evidence type="ECO:0000313" key="5">
    <source>
        <dbReference type="EMBL" id="MFD1224585.1"/>
    </source>
</evidence>
<evidence type="ECO:0000256" key="1">
    <source>
        <dbReference type="ARBA" id="ARBA00023015"/>
    </source>
</evidence>
<dbReference type="Pfam" id="PF20240">
    <property type="entry name" value="DUF6597"/>
    <property type="match status" value="1"/>
</dbReference>
<protein>
    <submittedName>
        <fullName evidence="5">DUF6597 domain-containing transcriptional factor</fullName>
    </submittedName>
</protein>
<sequence length="270" mass="31177">MRRFYPIQPPVLQRRFSESSPYQYREYMPGNGLESYVACYWTLHTCAANGNALHRIIPDGCVDIIMDLQATSTSKGAFVVGIMTNYETMTLSAPTSMFGIRFYSDKVSRLLRYPVSELTGNPVPLTDLWGRKGEIWVDEVHSSEGISEIIEQVESILQTWLLNLDDSSHSLLPTFMQYIYAHRGSTTVQALADQFCYSERTVRRIFQEGLGISPKEMLDIIRFQYLLREWYGGNRIPFSEMALSYGYYDQPHFIRQFKRFYGMTPGEVLV</sequence>
<dbReference type="PANTHER" id="PTHR46796">
    <property type="entry name" value="HTH-TYPE TRANSCRIPTIONAL ACTIVATOR RHAS-RELATED"/>
    <property type="match status" value="1"/>
</dbReference>
<comment type="caution">
    <text evidence="5">The sequence shown here is derived from an EMBL/GenBank/DDBJ whole genome shotgun (WGS) entry which is preliminary data.</text>
</comment>
<dbReference type="EMBL" id="JBHTLU010000046">
    <property type="protein sequence ID" value="MFD1224585.1"/>
    <property type="molecule type" value="Genomic_DNA"/>
</dbReference>
<keyword evidence="1" id="KW-0805">Transcription regulation</keyword>
<feature type="domain" description="HTH araC/xylS-type" evidence="4">
    <location>
        <begin position="170"/>
        <end position="270"/>
    </location>
</feature>
<dbReference type="InterPro" id="IPR046532">
    <property type="entry name" value="DUF6597"/>
</dbReference>
<evidence type="ECO:0000259" key="4">
    <source>
        <dbReference type="PROSITE" id="PS01124"/>
    </source>
</evidence>
<dbReference type="RefSeq" id="WP_345591030.1">
    <property type="nucleotide sequence ID" value="NZ_BAABJG010000026.1"/>
</dbReference>
<keyword evidence="3" id="KW-0804">Transcription</keyword>
<evidence type="ECO:0000256" key="3">
    <source>
        <dbReference type="ARBA" id="ARBA00023163"/>
    </source>
</evidence>
<keyword evidence="6" id="KW-1185">Reference proteome</keyword>
<dbReference type="Gene3D" id="1.10.10.60">
    <property type="entry name" value="Homeodomain-like"/>
    <property type="match status" value="1"/>
</dbReference>
<reference evidence="6" key="1">
    <citation type="journal article" date="2019" name="Int. J. Syst. Evol. Microbiol.">
        <title>The Global Catalogue of Microorganisms (GCM) 10K type strain sequencing project: providing services to taxonomists for standard genome sequencing and annotation.</title>
        <authorList>
            <consortium name="The Broad Institute Genomics Platform"/>
            <consortium name="The Broad Institute Genome Sequencing Center for Infectious Disease"/>
            <person name="Wu L."/>
            <person name="Ma J."/>
        </authorList>
    </citation>
    <scope>NUCLEOTIDE SEQUENCE [LARGE SCALE GENOMIC DNA]</scope>
    <source>
        <strain evidence="6">CCUG 53270</strain>
    </source>
</reference>
<dbReference type="InterPro" id="IPR050204">
    <property type="entry name" value="AraC_XylS_family_regulators"/>
</dbReference>
<proteinExistence type="predicted"/>
<dbReference type="SMART" id="SM00342">
    <property type="entry name" value="HTH_ARAC"/>
    <property type="match status" value="1"/>
</dbReference>
<keyword evidence="2" id="KW-0238">DNA-binding</keyword>
<accession>A0ABW3UUU3</accession>
<dbReference type="PROSITE" id="PS01124">
    <property type="entry name" value="HTH_ARAC_FAMILY_2"/>
    <property type="match status" value="1"/>
</dbReference>